<gene>
    <name evidence="4" type="ORF">J4203_07205</name>
</gene>
<dbReference type="InterPro" id="IPR001296">
    <property type="entry name" value="Glyco_trans_1"/>
</dbReference>
<dbReference type="GO" id="GO:0016757">
    <property type="term" value="F:glycosyltransferase activity"/>
    <property type="evidence" value="ECO:0007669"/>
    <property type="project" value="UniProtKB-KW"/>
</dbReference>
<keyword evidence="2" id="KW-0808">Transferase</keyword>
<protein>
    <submittedName>
        <fullName evidence="4">Glycosyltransferase family 4 protein</fullName>
    </submittedName>
</protein>
<evidence type="ECO:0000313" key="4">
    <source>
        <dbReference type="EMBL" id="MBS3063622.1"/>
    </source>
</evidence>
<organism evidence="4 5">
    <name type="scientific">Candidatus Iainarchaeum sp</name>
    <dbReference type="NCBI Taxonomy" id="3101447"/>
    <lineage>
        <taxon>Archaea</taxon>
        <taxon>Candidatus Iainarchaeota</taxon>
        <taxon>Candidatus Iainarchaeia</taxon>
        <taxon>Candidatus Iainarchaeales</taxon>
        <taxon>Candidatus Iainarchaeaceae</taxon>
        <taxon>Candidatus Iainarchaeum</taxon>
    </lineage>
</organism>
<dbReference type="Pfam" id="PF00534">
    <property type="entry name" value="Glycos_transf_1"/>
    <property type="match status" value="1"/>
</dbReference>
<evidence type="ECO:0000256" key="1">
    <source>
        <dbReference type="ARBA" id="ARBA00022676"/>
    </source>
</evidence>
<reference evidence="4" key="2">
    <citation type="submission" date="2021-05" db="EMBL/GenBank/DDBJ databases">
        <title>Protein family content uncovers lineage relationships and bacterial pathway maintenance mechanisms in DPANN archaea.</title>
        <authorList>
            <person name="Castelle C.J."/>
            <person name="Meheust R."/>
            <person name="Jaffe A.L."/>
            <person name="Seitz K."/>
            <person name="Gong X."/>
            <person name="Baker B.J."/>
            <person name="Banfield J.F."/>
        </authorList>
    </citation>
    <scope>NUCLEOTIDE SEQUENCE</scope>
    <source>
        <strain evidence="4">RIFCSPLOWO2_01_FULL_58_19</strain>
    </source>
</reference>
<accession>A0A8T4LCE1</accession>
<dbReference type="SUPFAM" id="SSF53756">
    <property type="entry name" value="UDP-Glycosyltransferase/glycogen phosphorylase"/>
    <property type="match status" value="1"/>
</dbReference>
<dbReference type="AlphaFoldDB" id="A0A8T4LCE1"/>
<dbReference type="CDD" id="cd03801">
    <property type="entry name" value="GT4_PimA-like"/>
    <property type="match status" value="1"/>
</dbReference>
<comment type="caution">
    <text evidence="4">The sequence shown here is derived from an EMBL/GenBank/DDBJ whole genome shotgun (WGS) entry which is preliminary data.</text>
</comment>
<keyword evidence="1" id="KW-0328">Glycosyltransferase</keyword>
<feature type="domain" description="Glycosyl transferase family 1" evidence="3">
    <location>
        <begin position="208"/>
        <end position="358"/>
    </location>
</feature>
<sequence>MRVCIVSKTSKVDRLTPVSNYKYVGGGGISTHTLALALEGLGHEVLIAGHPDEIGKGFDVVLHQNTKLLPETQRKAEELGLPFAVTVNGMISCPKATHVKSRDYFGYECRKCSLPGLLHCFATDKDMGYSWFRADENNRAALLLTALPRYQLLRARMQALAKAGQVIPIDQILRSTLVEAGVPAERIEVCPQPVSEDFLRDSGERVFAEKTFVFSGGTQWIKGFEASVWAVERVPKARLAVLGHQVPERVQWAKKVLGNRVTFPGNIDNREIGKYFYSAYGALFSSVWFEGYARAFSEPMMCGTPVIAFPDRGGGDYMEHERTALVARERSVEAYAEQIKRLVEDEGLRNRLGRNAREYAVENFSADKVAGRYEKMLKAVARQGSGKKCR</sequence>
<evidence type="ECO:0000313" key="5">
    <source>
        <dbReference type="Proteomes" id="UP000678237"/>
    </source>
</evidence>
<dbReference type="PANTHER" id="PTHR12526:SF510">
    <property type="entry name" value="D-INOSITOL 3-PHOSPHATE GLYCOSYLTRANSFERASE"/>
    <property type="match status" value="1"/>
</dbReference>
<dbReference type="Gene3D" id="3.40.50.2000">
    <property type="entry name" value="Glycogen Phosphorylase B"/>
    <property type="match status" value="2"/>
</dbReference>
<reference evidence="4" key="1">
    <citation type="submission" date="2021-03" db="EMBL/GenBank/DDBJ databases">
        <authorList>
            <person name="Jaffe A."/>
        </authorList>
    </citation>
    <scope>NUCLEOTIDE SEQUENCE</scope>
    <source>
        <strain evidence="4">RIFCSPLOWO2_01_FULL_58_19</strain>
    </source>
</reference>
<evidence type="ECO:0000256" key="2">
    <source>
        <dbReference type="ARBA" id="ARBA00022679"/>
    </source>
</evidence>
<dbReference type="PANTHER" id="PTHR12526">
    <property type="entry name" value="GLYCOSYLTRANSFERASE"/>
    <property type="match status" value="1"/>
</dbReference>
<evidence type="ECO:0000259" key="3">
    <source>
        <dbReference type="Pfam" id="PF00534"/>
    </source>
</evidence>
<name>A0A8T4LCE1_9ARCH</name>
<dbReference type="EMBL" id="JAGVWE010000006">
    <property type="protein sequence ID" value="MBS3063622.1"/>
    <property type="molecule type" value="Genomic_DNA"/>
</dbReference>
<dbReference type="Proteomes" id="UP000678237">
    <property type="component" value="Unassembled WGS sequence"/>
</dbReference>
<proteinExistence type="predicted"/>